<feature type="transmembrane region" description="Helical" evidence="1">
    <location>
        <begin position="365"/>
        <end position="383"/>
    </location>
</feature>
<dbReference type="GeneID" id="74913347"/>
<dbReference type="PATRIC" id="fig|1614.7.peg.647"/>
<dbReference type="InterPro" id="IPR038731">
    <property type="entry name" value="RgtA/B/C-like"/>
</dbReference>
<dbReference type="Pfam" id="PF13231">
    <property type="entry name" value="PMT_2"/>
    <property type="match status" value="1"/>
</dbReference>
<dbReference type="RefSeq" id="WP_039144110.1">
    <property type="nucleotide sequence ID" value="NZ_JOJZ01000013.1"/>
</dbReference>
<feature type="transmembrane region" description="Helical" evidence="1">
    <location>
        <begin position="284"/>
        <end position="300"/>
    </location>
</feature>
<dbReference type="GO" id="GO:0016740">
    <property type="term" value="F:transferase activity"/>
    <property type="evidence" value="ECO:0007669"/>
    <property type="project" value="UniProtKB-KW"/>
</dbReference>
<feature type="transmembrane region" description="Helical" evidence="1">
    <location>
        <begin position="75"/>
        <end position="101"/>
    </location>
</feature>
<dbReference type="OrthoDB" id="5056808at2"/>
<evidence type="ECO:0000256" key="1">
    <source>
        <dbReference type="SAM" id="Phobius"/>
    </source>
</evidence>
<feature type="transmembrane region" description="Helical" evidence="1">
    <location>
        <begin position="214"/>
        <end position="238"/>
    </location>
</feature>
<feature type="transmembrane region" description="Helical" evidence="1">
    <location>
        <begin position="307"/>
        <end position="325"/>
    </location>
</feature>
<organism evidence="3 4">
    <name type="scientific">Fructilactobacillus fructivorans</name>
    <dbReference type="NCBI Taxonomy" id="1614"/>
    <lineage>
        <taxon>Bacteria</taxon>
        <taxon>Bacillati</taxon>
        <taxon>Bacillota</taxon>
        <taxon>Bacilli</taxon>
        <taxon>Lactobacillales</taxon>
        <taxon>Lactobacillaceae</taxon>
        <taxon>Fructilactobacillus</taxon>
    </lineage>
</organism>
<sequence>MRFRLERFIKNVNVRYFLAFVLVALVFIGMFSYASPLYYFDYSPDINCFFTVGKGMMHGLVPYKDVFEQKGPYVYLLYGLAYLISHYSIIGITIVEIISLATSMFLVFKTAHLYINKPTAAILALITPFFLMFQEYFTYGGLVEEFVFPMILSAVYLTFKACNDHFMISNGNWLVQGFLVGVVFLSKYTLLGTWIAFYIIFAVVYLYHRQFNSLFKMVIASGIGFLLSVVPWGIYFLVTNSFKAFYDVYFVSNMTVYNTSVGGGILTKIAGPFAIFSEFLIDKPQLFVLGAIPLALFVVFNKGISKVLFLCMMFVSAFFAVYSYTPDTLYVYYQLAFMPYVVVTLVILVAKLLRYQHFNLPKERLVPMFIGMALLMLFFTMGVNDNFQKSKLFPDNNEETLDMNDKQTAQQKFGKIMREESKGTPTLLNYGYLDLGMYTVSGALPTQYYFQINNIPYDKNPKIVRSQNKAVQDKAVQWIVVKTNQADSIKTYFSQHGSTRPASKTLLENYRVVSTHEQKAPNNRKSTYWLLKRR</sequence>
<dbReference type="EMBL" id="JOJZ01000013">
    <property type="protein sequence ID" value="KID42009.1"/>
    <property type="molecule type" value="Genomic_DNA"/>
</dbReference>
<feature type="transmembrane region" description="Helical" evidence="1">
    <location>
        <begin position="331"/>
        <end position="353"/>
    </location>
</feature>
<evidence type="ECO:0000313" key="4">
    <source>
        <dbReference type="Proteomes" id="UP000031397"/>
    </source>
</evidence>
<dbReference type="Proteomes" id="UP000031397">
    <property type="component" value="Unassembled WGS sequence"/>
</dbReference>
<reference evidence="3 4" key="1">
    <citation type="submission" date="2014-06" db="EMBL/GenBank/DDBJ databases">
        <title>Functional and comparative genomic analyses of the Drosophila gut microbiota identify candidate symbiosis factors.</title>
        <authorList>
            <person name="Newell P.D."/>
            <person name="Chaston J.M."/>
            <person name="Douglas A.E."/>
        </authorList>
    </citation>
    <scope>NUCLEOTIDE SEQUENCE [LARGE SCALE GENOMIC DNA]</scope>
    <source>
        <strain evidence="3 4">DmCS_002</strain>
    </source>
</reference>
<proteinExistence type="predicted"/>
<keyword evidence="4" id="KW-1185">Reference proteome</keyword>
<protein>
    <submittedName>
        <fullName evidence="3">Putative teichoic acid/polysaccharide glycosyl transferase</fullName>
    </submittedName>
</protein>
<name>A0A0C1M6T9_9LACO</name>
<feature type="transmembrane region" description="Helical" evidence="1">
    <location>
        <begin position="113"/>
        <end position="133"/>
    </location>
</feature>
<feature type="transmembrane region" description="Helical" evidence="1">
    <location>
        <begin position="139"/>
        <end position="159"/>
    </location>
</feature>
<evidence type="ECO:0000259" key="2">
    <source>
        <dbReference type="Pfam" id="PF13231"/>
    </source>
</evidence>
<keyword evidence="1" id="KW-0812">Transmembrane</keyword>
<gene>
    <name evidence="3" type="ORF">LfDm3_0677</name>
</gene>
<feature type="transmembrane region" description="Helical" evidence="1">
    <location>
        <begin position="12"/>
        <end position="34"/>
    </location>
</feature>
<keyword evidence="1" id="KW-0472">Membrane</keyword>
<feature type="transmembrane region" description="Helical" evidence="1">
    <location>
        <begin position="191"/>
        <end position="207"/>
    </location>
</feature>
<feature type="domain" description="Glycosyltransferase RgtA/B/C/D-like" evidence="2">
    <location>
        <begin position="70"/>
        <end position="234"/>
    </location>
</feature>
<comment type="caution">
    <text evidence="3">The sequence shown here is derived from an EMBL/GenBank/DDBJ whole genome shotgun (WGS) entry which is preliminary data.</text>
</comment>
<accession>A0A0C1M6T9</accession>
<keyword evidence="1" id="KW-1133">Transmembrane helix</keyword>
<keyword evidence="3" id="KW-0808">Transferase</keyword>
<dbReference type="AlphaFoldDB" id="A0A0C1M6T9"/>
<evidence type="ECO:0000313" key="3">
    <source>
        <dbReference type="EMBL" id="KID42009.1"/>
    </source>
</evidence>